<protein>
    <recommendedName>
        <fullName evidence="4">Ladinin 1</fullName>
    </recommendedName>
</protein>
<evidence type="ECO:0000256" key="1">
    <source>
        <dbReference type="SAM" id="MobiDB-lite"/>
    </source>
</evidence>
<evidence type="ECO:0008006" key="4">
    <source>
        <dbReference type="Google" id="ProtNLM"/>
    </source>
</evidence>
<keyword evidence="3" id="KW-1185">Reference proteome</keyword>
<feature type="compositionally biased region" description="Polar residues" evidence="1">
    <location>
        <begin position="48"/>
        <end position="59"/>
    </location>
</feature>
<dbReference type="Proteomes" id="UP001178461">
    <property type="component" value="Chromosome 6"/>
</dbReference>
<evidence type="ECO:0000313" key="2">
    <source>
        <dbReference type="EMBL" id="CAI5777898.1"/>
    </source>
</evidence>
<proteinExistence type="predicted"/>
<dbReference type="InterPro" id="IPR017404">
    <property type="entry name" value="Ladinin_1"/>
</dbReference>
<organism evidence="2 3">
    <name type="scientific">Podarcis lilfordi</name>
    <name type="common">Lilford's wall lizard</name>
    <dbReference type="NCBI Taxonomy" id="74358"/>
    <lineage>
        <taxon>Eukaryota</taxon>
        <taxon>Metazoa</taxon>
        <taxon>Chordata</taxon>
        <taxon>Craniata</taxon>
        <taxon>Vertebrata</taxon>
        <taxon>Euteleostomi</taxon>
        <taxon>Lepidosauria</taxon>
        <taxon>Squamata</taxon>
        <taxon>Bifurcata</taxon>
        <taxon>Unidentata</taxon>
        <taxon>Episquamata</taxon>
        <taxon>Laterata</taxon>
        <taxon>Lacertibaenia</taxon>
        <taxon>Lacertidae</taxon>
        <taxon>Podarcis</taxon>
    </lineage>
</organism>
<dbReference type="PANTHER" id="PTHR12392">
    <property type="entry name" value="LADININ 1"/>
    <property type="match status" value="1"/>
</dbReference>
<gene>
    <name evidence="2" type="ORF">PODLI_1B016938</name>
</gene>
<feature type="compositionally biased region" description="Polar residues" evidence="1">
    <location>
        <begin position="9"/>
        <end position="19"/>
    </location>
</feature>
<name>A0AA35KID4_9SAUR</name>
<dbReference type="Pfam" id="PF02029">
    <property type="entry name" value="Caldesmon"/>
    <property type="match status" value="1"/>
</dbReference>
<evidence type="ECO:0000313" key="3">
    <source>
        <dbReference type="Proteomes" id="UP001178461"/>
    </source>
</evidence>
<dbReference type="AlphaFoldDB" id="A0AA35KID4"/>
<sequence length="512" mass="58122">MAFGRKNWSALSSLAQQWSTEDEEEQERERRRRHRQLSSTTEVKEETPNTVQNVTSRTPNRFRGSLEVKPSRQENSKPAKERTLEEVINKPDDRVRRRVEMFNNVKQEKKETVPARKWKEEAAEKKAKSFSEPPQEKKEPTVEKCESLAQQKEPDKENHQNLSEEKKVRSSEKQENLDQDPKKDLKVDEDSVFSEEQKALKEHKSQQPAAVQNVVATQQPLRASWERRSISRLEVKINPRVRSFTEAAPAASGPQAAERSRLKIEEAVISPSAQDGSEAPLLTSQPLITYSSSFKRVSPRTISFRVVPRKEKQDDTLSRSASMRLPASTAKLEEKLEKYTSAVQRAGSIKLPPSTRRNFHPPSEGVASKRSIFEATVPIRAETTTPVRKESLKIPGGVTSRINLWISRTQEPSKDEGTKDIQKIENRKPVQGQTEVSLYKLLWGQHYLHLNQGPGPLEITLHSLVSDCSTRPFACQRVSISQAAYGAFSWMGFLDTALVSTGRTLTCSLHKR</sequence>
<dbReference type="GO" id="GO:0005198">
    <property type="term" value="F:structural molecule activity"/>
    <property type="evidence" value="ECO:0007669"/>
    <property type="project" value="InterPro"/>
</dbReference>
<dbReference type="PANTHER" id="PTHR12392:SF0">
    <property type="entry name" value="LADININ-1"/>
    <property type="match status" value="1"/>
</dbReference>
<feature type="compositionally biased region" description="Polar residues" evidence="1">
    <location>
        <begin position="206"/>
        <end position="221"/>
    </location>
</feature>
<dbReference type="EMBL" id="OX395131">
    <property type="protein sequence ID" value="CAI5777898.1"/>
    <property type="molecule type" value="Genomic_DNA"/>
</dbReference>
<feature type="compositionally biased region" description="Basic and acidic residues" evidence="1">
    <location>
        <begin position="64"/>
        <end position="205"/>
    </location>
</feature>
<dbReference type="InterPro" id="IPR006018">
    <property type="entry name" value="Caldesmon_LSP"/>
</dbReference>
<reference evidence="2" key="1">
    <citation type="submission" date="2022-12" db="EMBL/GenBank/DDBJ databases">
        <authorList>
            <person name="Alioto T."/>
            <person name="Alioto T."/>
            <person name="Gomez Garrido J."/>
        </authorList>
    </citation>
    <scope>NUCLEOTIDE SEQUENCE</scope>
</reference>
<feature type="region of interest" description="Disordered" evidence="1">
    <location>
        <begin position="1"/>
        <end position="221"/>
    </location>
</feature>
<accession>A0AA35KID4</accession>